<dbReference type="Proteomes" id="UP000216013">
    <property type="component" value="Unassembled WGS sequence"/>
</dbReference>
<sequence>MLLYHTIHKIYEDFENVYRYRMNGINGALIETDRKLEKGQVIIIKDINDYAIVVDCNWGRKMVQCVSPIRLHKI</sequence>
<dbReference type="EMBL" id="NPBV01000015">
    <property type="protein sequence ID" value="PAD21322.1"/>
    <property type="molecule type" value="Genomic_DNA"/>
</dbReference>
<comment type="caution">
    <text evidence="1">The sequence shown here is derived from an EMBL/GenBank/DDBJ whole genome shotgun (WGS) entry which is preliminary data.</text>
</comment>
<evidence type="ECO:0000313" key="1">
    <source>
        <dbReference type="EMBL" id="PAD21322.1"/>
    </source>
</evidence>
<accession>A0A268AB45</accession>
<reference evidence="1 2" key="1">
    <citation type="submission" date="2017-07" db="EMBL/GenBank/DDBJ databases">
        <title>Isolation and whole genome analysis of endospore-forming bacteria from heroin.</title>
        <authorList>
            <person name="Kalinowski J."/>
            <person name="Ahrens B."/>
            <person name="Al-Dilaimi A."/>
            <person name="Winkler A."/>
            <person name="Wibberg D."/>
            <person name="Schleenbecker U."/>
            <person name="Ruckert C."/>
            <person name="Wolfel R."/>
            <person name="Grass G."/>
        </authorList>
    </citation>
    <scope>NUCLEOTIDE SEQUENCE [LARGE SCALE GENOMIC DNA]</scope>
    <source>
        <strain evidence="1 2">7528</strain>
    </source>
</reference>
<protein>
    <submittedName>
        <fullName evidence="1">Uncharacterized protein</fullName>
    </submittedName>
</protein>
<proteinExistence type="predicted"/>
<dbReference type="AlphaFoldDB" id="A0A268AB45"/>
<gene>
    <name evidence="1" type="ORF">CHH64_09290</name>
</gene>
<organism evidence="1 2">
    <name type="scientific">Terribacillus saccharophilus</name>
    <dbReference type="NCBI Taxonomy" id="361277"/>
    <lineage>
        <taxon>Bacteria</taxon>
        <taxon>Bacillati</taxon>
        <taxon>Bacillota</taxon>
        <taxon>Bacilli</taxon>
        <taxon>Bacillales</taxon>
        <taxon>Bacillaceae</taxon>
        <taxon>Terribacillus</taxon>
    </lineage>
</organism>
<evidence type="ECO:0000313" key="2">
    <source>
        <dbReference type="Proteomes" id="UP000216013"/>
    </source>
</evidence>
<name>A0A268AB45_9BACI</name>